<dbReference type="Gene3D" id="3.40.50.150">
    <property type="entry name" value="Vaccinia Virus protein VP39"/>
    <property type="match status" value="1"/>
</dbReference>
<dbReference type="PANTHER" id="PTHR22808:SF1">
    <property type="entry name" value="RNA CYTOSINE-C(5)-METHYLTRANSFERASE NSUN2-RELATED"/>
    <property type="match status" value="1"/>
</dbReference>
<proteinExistence type="predicted"/>
<gene>
    <name evidence="3" type="ORF">POPTR_005G072900</name>
</gene>
<dbReference type="InterPro" id="IPR057285">
    <property type="entry name" value="Pre-PUA_NSUN2"/>
</dbReference>
<name>A0A2K2ACW8_POPTR</name>
<feature type="domain" description="RNA cytosine-C(5)-methyltransferase NSUN2-like pre-PUA" evidence="2">
    <location>
        <begin position="225"/>
        <end position="269"/>
    </location>
</feature>
<organism evidence="3 4">
    <name type="scientific">Populus trichocarpa</name>
    <name type="common">Western balsam poplar</name>
    <name type="synonym">Populus balsamifera subsp. trichocarpa</name>
    <dbReference type="NCBI Taxonomy" id="3694"/>
    <lineage>
        <taxon>Eukaryota</taxon>
        <taxon>Viridiplantae</taxon>
        <taxon>Streptophyta</taxon>
        <taxon>Embryophyta</taxon>
        <taxon>Tracheophyta</taxon>
        <taxon>Spermatophyta</taxon>
        <taxon>Magnoliopsida</taxon>
        <taxon>eudicotyledons</taxon>
        <taxon>Gunneridae</taxon>
        <taxon>Pentapetalae</taxon>
        <taxon>rosids</taxon>
        <taxon>fabids</taxon>
        <taxon>Malpighiales</taxon>
        <taxon>Salicaceae</taxon>
        <taxon>Saliceae</taxon>
        <taxon>Populus</taxon>
    </lineage>
</organism>
<protein>
    <recommendedName>
        <fullName evidence="2">RNA cytosine-C(5)-methyltransferase NSUN2-like pre-PUA domain-containing protein</fullName>
    </recommendedName>
</protein>
<evidence type="ECO:0000256" key="1">
    <source>
        <dbReference type="SAM" id="MobiDB-lite"/>
    </source>
</evidence>
<keyword evidence="4" id="KW-1185">Reference proteome</keyword>
<dbReference type="GO" id="GO:0008173">
    <property type="term" value="F:RNA methyltransferase activity"/>
    <property type="evidence" value="ECO:0007669"/>
    <property type="project" value="InterPro"/>
</dbReference>
<dbReference type="InterPro" id="IPR023267">
    <property type="entry name" value="RCMT"/>
</dbReference>
<dbReference type="Pfam" id="PF25376">
    <property type="entry name" value="Pre-PUA_NSUN2"/>
    <property type="match status" value="1"/>
</dbReference>
<dbReference type="InParanoid" id="A0A2K2ACW8"/>
<dbReference type="EMBL" id="CM009294">
    <property type="protein sequence ID" value="PNT35378.1"/>
    <property type="molecule type" value="Genomic_DNA"/>
</dbReference>
<dbReference type="STRING" id="3694.A0A2K2ACW8"/>
<dbReference type="InterPro" id="IPR029063">
    <property type="entry name" value="SAM-dependent_MTases_sf"/>
</dbReference>
<dbReference type="AlphaFoldDB" id="A0A2K2ACW8"/>
<sequence length="273" mass="30623">MAVKTSRSTRFKVRDKDLWLASHKDVSKLHRYHLLPSMFPSGKSYSAPAKKGLEQENGESVNSEDGLQPMEDASTEDLIEEVSDLLLERCMRIVPHDQNSGAFFIAVLQKLSPLPAIQEKPSKKKSLFKNTKLQEKLSNQVTAENSGMEPDSVDAAVEKNYELASGRFNCVNEPDEAAMEPDLSNISDQNDSEEAQALINGETDSGKAAWKRKLQTQGKWKGVDPVLFFKDEAIINSIKMFYGIDDSFPFDGHSISRNRDKKHVKRIFCLEVG</sequence>
<evidence type="ECO:0000259" key="2">
    <source>
        <dbReference type="Pfam" id="PF25376"/>
    </source>
</evidence>
<dbReference type="PANTHER" id="PTHR22808">
    <property type="entry name" value="NCL1 YEAST -RELATED NOL1/NOP2/FMU SUN DOMAIN-CONTAINING"/>
    <property type="match status" value="1"/>
</dbReference>
<evidence type="ECO:0000313" key="3">
    <source>
        <dbReference type="EMBL" id="PNT35378.1"/>
    </source>
</evidence>
<accession>A0A2K2ACW8</accession>
<evidence type="ECO:0000313" key="4">
    <source>
        <dbReference type="Proteomes" id="UP000006729"/>
    </source>
</evidence>
<dbReference type="Proteomes" id="UP000006729">
    <property type="component" value="Chromosome 5"/>
</dbReference>
<feature type="region of interest" description="Disordered" evidence="1">
    <location>
        <begin position="46"/>
        <end position="70"/>
    </location>
</feature>
<reference evidence="3 4" key="1">
    <citation type="journal article" date="2006" name="Science">
        <title>The genome of black cottonwood, Populus trichocarpa (Torr. &amp; Gray).</title>
        <authorList>
            <person name="Tuskan G.A."/>
            <person name="Difazio S."/>
            <person name="Jansson S."/>
            <person name="Bohlmann J."/>
            <person name="Grigoriev I."/>
            <person name="Hellsten U."/>
            <person name="Putnam N."/>
            <person name="Ralph S."/>
            <person name="Rombauts S."/>
            <person name="Salamov A."/>
            <person name="Schein J."/>
            <person name="Sterck L."/>
            <person name="Aerts A."/>
            <person name="Bhalerao R.R."/>
            <person name="Bhalerao R.P."/>
            <person name="Blaudez D."/>
            <person name="Boerjan W."/>
            <person name="Brun A."/>
            <person name="Brunner A."/>
            <person name="Busov V."/>
            <person name="Campbell M."/>
            <person name="Carlson J."/>
            <person name="Chalot M."/>
            <person name="Chapman J."/>
            <person name="Chen G.L."/>
            <person name="Cooper D."/>
            <person name="Coutinho P.M."/>
            <person name="Couturier J."/>
            <person name="Covert S."/>
            <person name="Cronk Q."/>
            <person name="Cunningham R."/>
            <person name="Davis J."/>
            <person name="Degroeve S."/>
            <person name="Dejardin A."/>
            <person name="Depamphilis C."/>
            <person name="Detter J."/>
            <person name="Dirks B."/>
            <person name="Dubchak I."/>
            <person name="Duplessis S."/>
            <person name="Ehlting J."/>
            <person name="Ellis B."/>
            <person name="Gendler K."/>
            <person name="Goodstein D."/>
            <person name="Gribskov M."/>
            <person name="Grimwood J."/>
            <person name="Groover A."/>
            <person name="Gunter L."/>
            <person name="Hamberger B."/>
            <person name="Heinze B."/>
            <person name="Helariutta Y."/>
            <person name="Henrissat B."/>
            <person name="Holligan D."/>
            <person name="Holt R."/>
            <person name="Huang W."/>
            <person name="Islam-Faridi N."/>
            <person name="Jones S."/>
            <person name="Jones-Rhoades M."/>
            <person name="Jorgensen R."/>
            <person name="Joshi C."/>
            <person name="Kangasjarvi J."/>
            <person name="Karlsson J."/>
            <person name="Kelleher C."/>
            <person name="Kirkpatrick R."/>
            <person name="Kirst M."/>
            <person name="Kohler A."/>
            <person name="Kalluri U."/>
            <person name="Larimer F."/>
            <person name="Leebens-Mack J."/>
            <person name="Leple J.C."/>
            <person name="Locascio P."/>
            <person name="Lou Y."/>
            <person name="Lucas S."/>
            <person name="Martin F."/>
            <person name="Montanini B."/>
            <person name="Napoli C."/>
            <person name="Nelson D.R."/>
            <person name="Nelson C."/>
            <person name="Nieminen K."/>
            <person name="Nilsson O."/>
            <person name="Pereda V."/>
            <person name="Peter G."/>
            <person name="Philippe R."/>
            <person name="Pilate G."/>
            <person name="Poliakov A."/>
            <person name="Razumovskaya J."/>
            <person name="Richardson P."/>
            <person name="Rinaldi C."/>
            <person name="Ritland K."/>
            <person name="Rouze P."/>
            <person name="Ryaboy D."/>
            <person name="Schmutz J."/>
            <person name="Schrader J."/>
            <person name="Segerman B."/>
            <person name="Shin H."/>
            <person name="Siddiqui A."/>
            <person name="Sterky F."/>
            <person name="Terry A."/>
            <person name="Tsai C.J."/>
            <person name="Uberbacher E."/>
            <person name="Unneberg P."/>
            <person name="Vahala J."/>
            <person name="Wall K."/>
            <person name="Wessler S."/>
            <person name="Yang G."/>
            <person name="Yin T."/>
            <person name="Douglas C."/>
            <person name="Marra M."/>
            <person name="Sandberg G."/>
            <person name="Van de Peer Y."/>
            <person name="Rokhsar D."/>
        </authorList>
    </citation>
    <scope>NUCLEOTIDE SEQUENCE [LARGE SCALE GENOMIC DNA]</scope>
    <source>
        <strain evidence="4">cv. Nisqually</strain>
    </source>
</reference>
<dbReference type="GO" id="GO:0001510">
    <property type="term" value="P:RNA methylation"/>
    <property type="evidence" value="ECO:0007669"/>
    <property type="project" value="InterPro"/>
</dbReference>